<keyword evidence="9" id="KW-1185">Reference proteome</keyword>
<sequence length="595" mass="67111">MIYGNIEGVRNVILDTLEEIYDIKVPKDSIFTNDLVNIMCTITERVGREISVVIDRKGRVQNVAIGDSTSVDLPMIDVKENRLSGIRIIHTHPSGNPRLSALDTSALTKLKLDAMVAIGVNGEDYNKSLVNVGFCTIENNILVYEELANMDLESVENFQFLDRVSYIEESIKNNDVYEDNSERAILVGIDSEESLDELEELAKACNVGVVYKVFQNRPKADSSFYVGSGKVDEIQMLKQALKANVIIIDDELTGAQIRNLEENTGAKVIDRTSLILEIFARRARSKEASLQVELAQLKYRSLRLMGLGTVLSRTGGGIGTKGPGEKKLEIDRRHIRNRIYDLSKELQKIRGNRVVQREKRVKSNLPQVSLVGYTNTGKSTLRNKLCDIVPANIANKEKVFEADMLFATLDTTTRALTLPDKRVATLSDTVGFIRKLPHDLVECFKSTLEEVLYSDLLLHVVDVSSDKLFEQIEAVNTVLTELKSFDKNRIMVLNKIDKVSKERLEEVKEKLQGEKVVEISAKEGLNLELLLDEIVKELPSNQVLRSFLIPYSEQGNVAMLHRNARIEEEDFRDEGTYICAYVDEEVYNKLKSYEV</sequence>
<comment type="subunit">
    <text evidence="6">Monomer. Associates with the 50S ribosomal subunit.</text>
</comment>
<dbReference type="HAMAP" id="MF_00900">
    <property type="entry name" value="GTPase_HflX"/>
    <property type="match status" value="1"/>
</dbReference>
<feature type="domain" description="Hflx-type G" evidence="7">
    <location>
        <begin position="366"/>
        <end position="542"/>
    </location>
</feature>
<dbReference type="Pfam" id="PF16360">
    <property type="entry name" value="GTP-bdg_M"/>
    <property type="match status" value="1"/>
</dbReference>
<dbReference type="RefSeq" id="WP_072832671.1">
    <property type="nucleotide sequence ID" value="NZ_FQXP01000013.1"/>
</dbReference>
<dbReference type="GO" id="GO:0005737">
    <property type="term" value="C:cytoplasm"/>
    <property type="evidence" value="ECO:0007669"/>
    <property type="project" value="UniProtKB-SubCell"/>
</dbReference>
<dbReference type="PANTHER" id="PTHR10229">
    <property type="entry name" value="GTP-BINDING PROTEIN HFLX"/>
    <property type="match status" value="1"/>
</dbReference>
<evidence type="ECO:0000256" key="4">
    <source>
        <dbReference type="ARBA" id="ARBA00022842"/>
    </source>
</evidence>
<accession>A0A1M5YEW0</accession>
<dbReference type="OrthoDB" id="9812272at2"/>
<keyword evidence="5 6" id="KW-0342">GTP-binding</keyword>
<dbReference type="Gene3D" id="3.40.50.300">
    <property type="entry name" value="P-loop containing nucleotide triphosphate hydrolases"/>
    <property type="match status" value="1"/>
</dbReference>
<protein>
    <recommendedName>
        <fullName evidence="6">GTPase HflX</fullName>
    </recommendedName>
    <alternativeName>
        <fullName evidence="6">GTP-binding protein HflX</fullName>
    </alternativeName>
</protein>
<organism evidence="8 9">
    <name type="scientific">Clostridium collagenovorans DSM 3089</name>
    <dbReference type="NCBI Taxonomy" id="1121306"/>
    <lineage>
        <taxon>Bacteria</taxon>
        <taxon>Bacillati</taxon>
        <taxon>Bacillota</taxon>
        <taxon>Clostridia</taxon>
        <taxon>Eubacteriales</taxon>
        <taxon>Clostridiaceae</taxon>
        <taxon>Clostridium</taxon>
    </lineage>
</organism>
<dbReference type="GO" id="GO:0043022">
    <property type="term" value="F:ribosome binding"/>
    <property type="evidence" value="ECO:0007669"/>
    <property type="project" value="TreeGrafter"/>
</dbReference>
<comment type="function">
    <text evidence="6">GTPase that associates with the 50S ribosomal subunit and may have a role during protein synthesis or ribosome biogenesis.</text>
</comment>
<dbReference type="InterPro" id="IPR006073">
    <property type="entry name" value="GTP-bd"/>
</dbReference>
<dbReference type="Pfam" id="PF01926">
    <property type="entry name" value="MMR_HSR1"/>
    <property type="match status" value="1"/>
</dbReference>
<dbReference type="STRING" id="1121306.SAMN02745196_02853"/>
<name>A0A1M5YEW0_9CLOT</name>
<evidence type="ECO:0000256" key="6">
    <source>
        <dbReference type="HAMAP-Rule" id="MF_00900"/>
    </source>
</evidence>
<dbReference type="PROSITE" id="PS51705">
    <property type="entry name" value="G_HFLX"/>
    <property type="match status" value="1"/>
</dbReference>
<dbReference type="InterPro" id="IPR030394">
    <property type="entry name" value="G_HFLX_dom"/>
</dbReference>
<evidence type="ECO:0000256" key="1">
    <source>
        <dbReference type="ARBA" id="ARBA00022490"/>
    </source>
</evidence>
<evidence type="ECO:0000256" key="5">
    <source>
        <dbReference type="ARBA" id="ARBA00023134"/>
    </source>
</evidence>
<dbReference type="CDD" id="cd01878">
    <property type="entry name" value="HflX"/>
    <property type="match status" value="1"/>
</dbReference>
<dbReference type="Gene3D" id="6.10.250.2860">
    <property type="match status" value="1"/>
</dbReference>
<gene>
    <name evidence="6" type="primary">hflX</name>
    <name evidence="8" type="ORF">SAMN02745196_02853</name>
</gene>
<dbReference type="PANTHER" id="PTHR10229:SF0">
    <property type="entry name" value="GTP-BINDING PROTEIN 6-RELATED"/>
    <property type="match status" value="1"/>
</dbReference>
<dbReference type="InterPro" id="IPR042108">
    <property type="entry name" value="GTPase_HflX_N_sf"/>
</dbReference>
<dbReference type="InterPro" id="IPR032305">
    <property type="entry name" value="GTP-bd_M"/>
</dbReference>
<dbReference type="InterPro" id="IPR027417">
    <property type="entry name" value="P-loop_NTPase"/>
</dbReference>
<proteinExistence type="inferred from homology"/>
<comment type="subcellular location">
    <subcellularLocation>
        <location evidence="6">Cytoplasm</location>
    </subcellularLocation>
    <text evidence="6">May associate with membranes.</text>
</comment>
<dbReference type="SUPFAM" id="SSF52540">
    <property type="entry name" value="P-loop containing nucleoside triphosphate hydrolases"/>
    <property type="match status" value="1"/>
</dbReference>
<dbReference type="GO" id="GO:0005525">
    <property type="term" value="F:GTP binding"/>
    <property type="evidence" value="ECO:0007669"/>
    <property type="project" value="UniProtKB-UniRule"/>
</dbReference>
<keyword evidence="4" id="KW-0460">Magnesium</keyword>
<dbReference type="AlphaFoldDB" id="A0A1M5YEW0"/>
<dbReference type="GO" id="GO:0046872">
    <property type="term" value="F:metal ion binding"/>
    <property type="evidence" value="ECO:0007669"/>
    <property type="project" value="UniProtKB-KW"/>
</dbReference>
<dbReference type="FunFam" id="3.40.50.11060:FF:000001">
    <property type="entry name" value="GTPase HflX"/>
    <property type="match status" value="1"/>
</dbReference>
<dbReference type="Pfam" id="PF13167">
    <property type="entry name" value="GTP-bdg_N"/>
    <property type="match status" value="1"/>
</dbReference>
<dbReference type="Proteomes" id="UP000184526">
    <property type="component" value="Unassembled WGS sequence"/>
</dbReference>
<evidence type="ECO:0000256" key="3">
    <source>
        <dbReference type="ARBA" id="ARBA00022741"/>
    </source>
</evidence>
<keyword evidence="2" id="KW-0479">Metal-binding</keyword>
<reference evidence="8 9" key="1">
    <citation type="submission" date="2016-11" db="EMBL/GenBank/DDBJ databases">
        <authorList>
            <person name="Jaros S."/>
            <person name="Januszkiewicz K."/>
            <person name="Wedrychowicz H."/>
        </authorList>
    </citation>
    <scope>NUCLEOTIDE SEQUENCE [LARGE SCALE GENOMIC DNA]</scope>
    <source>
        <strain evidence="8 9">DSM 3089</strain>
    </source>
</reference>
<dbReference type="Gene3D" id="3.40.50.11060">
    <property type="entry name" value="GTPase HflX, N-terminal domain"/>
    <property type="match status" value="1"/>
</dbReference>
<dbReference type="InterPro" id="IPR025121">
    <property type="entry name" value="GTPase_HflX_N"/>
</dbReference>
<dbReference type="NCBIfam" id="TIGR03156">
    <property type="entry name" value="GTP_HflX"/>
    <property type="match status" value="1"/>
</dbReference>
<evidence type="ECO:0000313" key="9">
    <source>
        <dbReference type="Proteomes" id="UP000184526"/>
    </source>
</evidence>
<evidence type="ECO:0000256" key="2">
    <source>
        <dbReference type="ARBA" id="ARBA00022723"/>
    </source>
</evidence>
<dbReference type="InterPro" id="IPR016496">
    <property type="entry name" value="GTPase_HflX"/>
</dbReference>
<comment type="similarity">
    <text evidence="6">Belongs to the TRAFAC class OBG-HflX-like GTPase superfamily. HflX GTPase family.</text>
</comment>
<keyword evidence="1 6" id="KW-0963">Cytoplasm</keyword>
<dbReference type="GO" id="GO:0003924">
    <property type="term" value="F:GTPase activity"/>
    <property type="evidence" value="ECO:0007669"/>
    <property type="project" value="UniProtKB-UniRule"/>
</dbReference>
<evidence type="ECO:0000313" key="8">
    <source>
        <dbReference type="EMBL" id="SHI10063.1"/>
    </source>
</evidence>
<evidence type="ECO:0000259" key="7">
    <source>
        <dbReference type="PROSITE" id="PS51705"/>
    </source>
</evidence>
<keyword evidence="3 6" id="KW-0547">Nucleotide-binding</keyword>
<dbReference type="EMBL" id="FQXP01000013">
    <property type="protein sequence ID" value="SHI10063.1"/>
    <property type="molecule type" value="Genomic_DNA"/>
</dbReference>